<dbReference type="AlphaFoldDB" id="A0A7Y9NL75"/>
<comment type="caution">
    <text evidence="1">The sequence shown here is derived from an EMBL/GenBank/DDBJ whole genome shotgun (WGS) entry which is preliminary data.</text>
</comment>
<protein>
    <submittedName>
        <fullName evidence="1">CheY-like chemotaxis protein</fullName>
    </submittedName>
</protein>
<accession>A0A7Y9NL75</accession>
<reference evidence="1 2" key="1">
    <citation type="submission" date="2020-07" db="EMBL/GenBank/DDBJ databases">
        <title>Genomic Encyclopedia of Type Strains, Phase IV (KMG-V): Genome sequencing to study the core and pangenomes of soil and plant-associated prokaryotes.</title>
        <authorList>
            <person name="Whitman W."/>
        </authorList>
    </citation>
    <scope>NUCLEOTIDE SEQUENCE [LARGE SCALE GENOMIC DNA]</scope>
    <source>
        <strain evidence="1 2">M8UP30</strain>
    </source>
</reference>
<gene>
    <name evidence="1" type="ORF">HDF12_001577</name>
</gene>
<dbReference type="Proteomes" id="UP000534186">
    <property type="component" value="Unassembled WGS sequence"/>
</dbReference>
<organism evidence="1 2">
    <name type="scientific">Tunturiibacter lichenicola</name>
    <dbReference type="NCBI Taxonomy" id="2051959"/>
    <lineage>
        <taxon>Bacteria</taxon>
        <taxon>Pseudomonadati</taxon>
        <taxon>Acidobacteriota</taxon>
        <taxon>Terriglobia</taxon>
        <taxon>Terriglobales</taxon>
        <taxon>Acidobacteriaceae</taxon>
        <taxon>Tunturiibacter</taxon>
    </lineage>
</organism>
<evidence type="ECO:0000313" key="2">
    <source>
        <dbReference type="Proteomes" id="UP000534186"/>
    </source>
</evidence>
<dbReference type="EMBL" id="JACCCV010000001">
    <property type="protein sequence ID" value="NYF51212.1"/>
    <property type="molecule type" value="Genomic_DNA"/>
</dbReference>
<name>A0A7Y9NL75_9BACT</name>
<evidence type="ECO:0000313" key="1">
    <source>
        <dbReference type="EMBL" id="NYF51212.1"/>
    </source>
</evidence>
<sequence>MPKNPLPTILFVDDVIEQIDGIARLCELQAHILKRSFDDVDEADLDSADLILVDFNLEDWEKREHVTQVTLKPGDGLAVAETLRSYYRSKKSDRPVAIAVLSADLQSLTEPFPPTRREHMVASVAKIEWAFQKTSSFSDTSRQLLSLANGVRQLPAMWPHDSTARKDQTLHELLALPESTIWASAAVLDLARCHPPVQELSTWSHGLAFIRWMLQRILPYPTFLLDGAQVAIRLGIEPDSFQAGQRDNPDFGDWLAPTVFKGLLHDFHETRFWKAGVDLLIWELTRENPFDRSALAASLVSKLPNARFINAKNPVASVGKDYEFVGVADASECLRLRPDDWPPYADSAWAKKTLVRESEALQIALEDDSDREELGAEVSE</sequence>
<proteinExistence type="predicted"/>